<accession>A0A6I4UWE2</accession>
<comment type="caution">
    <text evidence="3">The sequence shown here is derived from an EMBL/GenBank/DDBJ whole genome shotgun (WGS) entry which is preliminary data.</text>
</comment>
<gene>
    <name evidence="3" type="ORF">GRI43_01360</name>
</gene>
<keyword evidence="4" id="KW-1185">Reference proteome</keyword>
<feature type="chain" id="PRO_5026112790" evidence="1">
    <location>
        <begin position="29"/>
        <end position="265"/>
    </location>
</feature>
<feature type="domain" description="DUF1330" evidence="2">
    <location>
        <begin position="171"/>
        <end position="253"/>
    </location>
</feature>
<reference evidence="3 4" key="1">
    <citation type="submission" date="2019-12" db="EMBL/GenBank/DDBJ databases">
        <title>Genomic-based taxomic classification of the family Erythrobacteraceae.</title>
        <authorList>
            <person name="Xu L."/>
        </authorList>
    </citation>
    <scope>NUCLEOTIDE SEQUENCE [LARGE SCALE GENOMIC DNA]</scope>
    <source>
        <strain evidence="3 4">SW-109</strain>
    </source>
</reference>
<organism evidence="3 4">
    <name type="scientific">Pontixanthobacter luteolus</name>
    <dbReference type="NCBI Taxonomy" id="295089"/>
    <lineage>
        <taxon>Bacteria</taxon>
        <taxon>Pseudomonadati</taxon>
        <taxon>Pseudomonadota</taxon>
        <taxon>Alphaproteobacteria</taxon>
        <taxon>Sphingomonadales</taxon>
        <taxon>Erythrobacteraceae</taxon>
        <taxon>Pontixanthobacter</taxon>
    </lineage>
</organism>
<dbReference type="RefSeq" id="WP_160729318.1">
    <property type="nucleotide sequence ID" value="NZ_WTYP01000001.1"/>
</dbReference>
<dbReference type="AlphaFoldDB" id="A0A6I4UWE2"/>
<evidence type="ECO:0000313" key="3">
    <source>
        <dbReference type="EMBL" id="MXP46038.1"/>
    </source>
</evidence>
<name>A0A6I4UWE2_9SPHN</name>
<dbReference type="SUPFAM" id="SSF54909">
    <property type="entry name" value="Dimeric alpha+beta barrel"/>
    <property type="match status" value="1"/>
</dbReference>
<dbReference type="Gene3D" id="3.30.70.100">
    <property type="match status" value="1"/>
</dbReference>
<evidence type="ECO:0000313" key="4">
    <source>
        <dbReference type="Proteomes" id="UP000471435"/>
    </source>
</evidence>
<dbReference type="EMBL" id="WTYP01000001">
    <property type="protein sequence ID" value="MXP46038.1"/>
    <property type="molecule type" value="Genomic_DNA"/>
</dbReference>
<dbReference type="OrthoDB" id="7432173at2"/>
<sequence length="265" mass="29421">MHSPSSIFTLLMTSGVIALTAGCSTLQAQESATPSQEVASAAQDEPKSVNINLPANALFSVIGFDYMRTDEAMQARAVFQSSAIPIAVENGFTRHGALLVDGPSFGTFKPQGFLLTSWPSQEAFNRFENDPRWPEYSELRRSIWNDIRYYRDVQAEGLSLTLRSDKFYTLAIAYTDPDNAADYDEYLARLEGEVAKQGGKFILKLFDPNLESLSNSKSPDQLTFIEWDDAEGASRLLQSDTYKAVRHLAGSGTTDLSFYRLRPSL</sequence>
<dbReference type="Pfam" id="PF07045">
    <property type="entry name" value="DUF1330"/>
    <property type="match status" value="1"/>
</dbReference>
<evidence type="ECO:0000256" key="1">
    <source>
        <dbReference type="SAM" id="SignalP"/>
    </source>
</evidence>
<evidence type="ECO:0000259" key="2">
    <source>
        <dbReference type="Pfam" id="PF07045"/>
    </source>
</evidence>
<dbReference type="Proteomes" id="UP000471435">
    <property type="component" value="Unassembled WGS sequence"/>
</dbReference>
<dbReference type="InterPro" id="IPR010753">
    <property type="entry name" value="DUF1330"/>
</dbReference>
<proteinExistence type="predicted"/>
<protein>
    <submittedName>
        <fullName evidence="3">DUF1330 domain-containing protein</fullName>
    </submittedName>
</protein>
<feature type="signal peptide" evidence="1">
    <location>
        <begin position="1"/>
        <end position="28"/>
    </location>
</feature>
<dbReference type="InterPro" id="IPR011008">
    <property type="entry name" value="Dimeric_a/b-barrel"/>
</dbReference>
<keyword evidence="1" id="KW-0732">Signal</keyword>